<sequence>MCGSELIALPESVQRVANLLQERGHANMPIMLGAAARTAQQAADGLGVALGQIAKSIIFRRKSDDAAVLVVTSGDQRVDEKKVEALVCADGKRLGRADADFVKTKTGFSIGGVSPLAHAGPVLTLIDRSLFRFETVWAAAGHPNAVFEMSPQELELLTGAPVADMAVTSSVPGDPAPMASRLSAQSHAMALVSQRLASINDFESVPSPCISVCFMSAKTGLCEGCFRTGNEIGGWSGADEVAKREVWGLIEQRIQQLSKLAL</sequence>
<keyword evidence="3" id="KW-1185">Reference proteome</keyword>
<dbReference type="Pfam" id="PF06945">
    <property type="entry name" value="DUF1289"/>
    <property type="match status" value="1"/>
</dbReference>
<gene>
    <name evidence="2" type="primary">ybaK</name>
    <name evidence="2" type="ORF">HC248_03104</name>
</gene>
<dbReference type="AlphaFoldDB" id="A0A6H2HDA3"/>
<dbReference type="InterPro" id="IPR036754">
    <property type="entry name" value="YbaK/aa-tRNA-synt-asso_dom_sf"/>
</dbReference>
<dbReference type="Pfam" id="PF04073">
    <property type="entry name" value="tRNA_edit"/>
    <property type="match status" value="1"/>
</dbReference>
<dbReference type="EC" id="4.2.-.-" evidence="2"/>
<dbReference type="InterPro" id="IPR007214">
    <property type="entry name" value="YbaK/aa-tRNA-synth-assoc-dom"/>
</dbReference>
<proteinExistence type="predicted"/>
<evidence type="ECO:0000313" key="3">
    <source>
        <dbReference type="Proteomes" id="UP000502041"/>
    </source>
</evidence>
<dbReference type="Proteomes" id="UP000502041">
    <property type="component" value="Chromosome"/>
</dbReference>
<dbReference type="CDD" id="cd04333">
    <property type="entry name" value="ProX_deacylase"/>
    <property type="match status" value="1"/>
</dbReference>
<dbReference type="KEGG" id="pvac:HC248_03104"/>
<accession>A0A6H2HDA3</accession>
<dbReference type="Gene3D" id="3.90.960.10">
    <property type="entry name" value="YbaK/aminoacyl-tRNA synthetase-associated domain"/>
    <property type="match status" value="1"/>
</dbReference>
<keyword evidence="2" id="KW-0456">Lyase</keyword>
<dbReference type="EMBL" id="CP051461">
    <property type="protein sequence ID" value="QJC57773.1"/>
    <property type="molecule type" value="Genomic_DNA"/>
</dbReference>
<organism evidence="2 3">
    <name type="scientific">Polaromonas vacuolata</name>
    <dbReference type="NCBI Taxonomy" id="37448"/>
    <lineage>
        <taxon>Bacteria</taxon>
        <taxon>Pseudomonadati</taxon>
        <taxon>Pseudomonadota</taxon>
        <taxon>Betaproteobacteria</taxon>
        <taxon>Burkholderiales</taxon>
        <taxon>Comamonadaceae</taxon>
        <taxon>Polaromonas</taxon>
    </lineage>
</organism>
<dbReference type="GO" id="GO:0016829">
    <property type="term" value="F:lyase activity"/>
    <property type="evidence" value="ECO:0007669"/>
    <property type="project" value="UniProtKB-KW"/>
</dbReference>
<evidence type="ECO:0000259" key="1">
    <source>
        <dbReference type="Pfam" id="PF04073"/>
    </source>
</evidence>
<feature type="domain" description="YbaK/aminoacyl-tRNA synthetase-associated" evidence="1">
    <location>
        <begin position="35"/>
        <end position="155"/>
    </location>
</feature>
<evidence type="ECO:0000313" key="2">
    <source>
        <dbReference type="EMBL" id="QJC57773.1"/>
    </source>
</evidence>
<dbReference type="SUPFAM" id="SSF55826">
    <property type="entry name" value="YbaK/ProRS associated domain"/>
    <property type="match status" value="1"/>
</dbReference>
<dbReference type="PANTHER" id="PTHR30411">
    <property type="entry name" value="CYTOPLASMIC PROTEIN"/>
    <property type="match status" value="1"/>
</dbReference>
<dbReference type="RefSeq" id="WP_168923240.1">
    <property type="nucleotide sequence ID" value="NZ_CP051461.1"/>
</dbReference>
<dbReference type="GO" id="GO:0002161">
    <property type="term" value="F:aminoacyl-tRNA deacylase activity"/>
    <property type="evidence" value="ECO:0007669"/>
    <property type="project" value="InterPro"/>
</dbReference>
<dbReference type="PANTHER" id="PTHR30411:SF1">
    <property type="entry name" value="CYTOPLASMIC PROTEIN"/>
    <property type="match status" value="1"/>
</dbReference>
<dbReference type="InterPro" id="IPR010710">
    <property type="entry name" value="DUF1289"/>
</dbReference>
<protein>
    <submittedName>
        <fullName evidence="2">Cys-tRNA(Pro)/Cys-tRNA(Cys) deacylase YbaK</fullName>
        <ecNumber evidence="2">4.2.-.-</ecNumber>
    </submittedName>
</protein>
<name>A0A6H2HDA3_9BURK</name>
<reference evidence="2 3" key="1">
    <citation type="submission" date="2020-04" db="EMBL/GenBank/DDBJ databases">
        <title>Complete genome of a Psychrophilic, Marine, Gas Vacuolate Bacterium Polaromonas vacuolata KCTC 22033T.</title>
        <authorList>
            <person name="Hwang K."/>
            <person name="Kim K.M."/>
        </authorList>
    </citation>
    <scope>NUCLEOTIDE SEQUENCE [LARGE SCALE GENOMIC DNA]</scope>
    <source>
        <strain evidence="2 3">KCTC 22033</strain>
    </source>
</reference>